<evidence type="ECO:0000313" key="2">
    <source>
        <dbReference type="EMBL" id="NYD26277.1"/>
    </source>
</evidence>
<accession>A0A852R144</accession>
<keyword evidence="1" id="KW-0472">Membrane</keyword>
<feature type="transmembrane region" description="Helical" evidence="1">
    <location>
        <begin position="148"/>
        <end position="167"/>
    </location>
</feature>
<keyword evidence="3" id="KW-1185">Reference proteome</keyword>
<sequence>MLATMVMPVVMIGSAAVCLWCAARTRDPLRLVAACVMFGAMLDHAVTGYLSPMLWAALLMSAGLLVGASLRPSACDDRAAGAGGAAGADAAAPMMAGALVHAHGILTALSYPAMGALLLVSAAPPPQANASLTVVKLHEHGTVPSLEWLAAAVGLLAVGLACTALAAARDGRRFAAADAGAMSLMLGAMLL</sequence>
<name>A0A852R144_9MICO</name>
<dbReference type="EMBL" id="JACCBD010000001">
    <property type="protein sequence ID" value="NYD26277.1"/>
    <property type="molecule type" value="Genomic_DNA"/>
</dbReference>
<feature type="transmembrane region" description="Helical" evidence="1">
    <location>
        <begin position="53"/>
        <end position="70"/>
    </location>
</feature>
<keyword evidence="1" id="KW-1133">Transmembrane helix</keyword>
<dbReference type="AlphaFoldDB" id="A0A852R144"/>
<keyword evidence="1" id="KW-0812">Transmembrane</keyword>
<dbReference type="RefSeq" id="WP_185986532.1">
    <property type="nucleotide sequence ID" value="NZ_BAAALZ010000002.1"/>
</dbReference>
<reference evidence="2 3" key="1">
    <citation type="submission" date="2020-07" db="EMBL/GenBank/DDBJ databases">
        <title>Sequencing the genomes of 1000 actinobacteria strains.</title>
        <authorList>
            <person name="Klenk H.-P."/>
        </authorList>
    </citation>
    <scope>NUCLEOTIDE SEQUENCE [LARGE SCALE GENOMIC DNA]</scope>
    <source>
        <strain evidence="2 3">DSM 17380</strain>
    </source>
</reference>
<feature type="transmembrane region" description="Helical" evidence="1">
    <location>
        <begin position="6"/>
        <end position="22"/>
    </location>
</feature>
<comment type="caution">
    <text evidence="2">The sequence shown here is derived from an EMBL/GenBank/DDBJ whole genome shotgun (WGS) entry which is preliminary data.</text>
</comment>
<gene>
    <name evidence="2" type="ORF">BJ960_001080</name>
</gene>
<protein>
    <submittedName>
        <fullName evidence="2">Uncharacterized protein</fullName>
    </submittedName>
</protein>
<evidence type="ECO:0000313" key="3">
    <source>
        <dbReference type="Proteomes" id="UP000586095"/>
    </source>
</evidence>
<feature type="transmembrane region" description="Helical" evidence="1">
    <location>
        <begin position="29"/>
        <end position="47"/>
    </location>
</feature>
<evidence type="ECO:0000256" key="1">
    <source>
        <dbReference type="SAM" id="Phobius"/>
    </source>
</evidence>
<dbReference type="Proteomes" id="UP000586095">
    <property type="component" value="Unassembled WGS sequence"/>
</dbReference>
<proteinExistence type="predicted"/>
<organism evidence="2 3">
    <name type="scientific">Leucobacter aridicollis</name>
    <dbReference type="NCBI Taxonomy" id="283878"/>
    <lineage>
        <taxon>Bacteria</taxon>
        <taxon>Bacillati</taxon>
        <taxon>Actinomycetota</taxon>
        <taxon>Actinomycetes</taxon>
        <taxon>Micrococcales</taxon>
        <taxon>Microbacteriaceae</taxon>
        <taxon>Leucobacter</taxon>
    </lineage>
</organism>
<feature type="transmembrane region" description="Helical" evidence="1">
    <location>
        <begin position="104"/>
        <end position="123"/>
    </location>
</feature>